<dbReference type="GO" id="GO:0005524">
    <property type="term" value="F:ATP binding"/>
    <property type="evidence" value="ECO:0007669"/>
    <property type="project" value="UniProtKB-KW"/>
</dbReference>
<dbReference type="PANTHER" id="PTHR14187">
    <property type="entry name" value="ALPHA KINASE/ELONGATION FACTOR 2 KINASE"/>
    <property type="match status" value="1"/>
</dbReference>
<evidence type="ECO:0000256" key="1">
    <source>
        <dbReference type="ARBA" id="ARBA00007381"/>
    </source>
</evidence>
<comment type="caution">
    <text evidence="4">The sequence shown here is derived from an EMBL/GenBank/DDBJ whole genome shotgun (WGS) entry which is preliminary data.</text>
</comment>
<dbReference type="CDD" id="cd10229">
    <property type="entry name" value="ASKHA_NBD_HSP70_HSPA12"/>
    <property type="match status" value="1"/>
</dbReference>
<reference evidence="4 5" key="1">
    <citation type="submission" date="2024-11" db="EMBL/GenBank/DDBJ databases">
        <title>Chromosome-level genome assembly of the freshwater bivalve Anodonta woodiana.</title>
        <authorList>
            <person name="Chen X."/>
        </authorList>
    </citation>
    <scope>NUCLEOTIDE SEQUENCE [LARGE SCALE GENOMIC DNA]</scope>
    <source>
        <strain evidence="4">MN2024</strain>
        <tissue evidence="4">Gills</tissue>
    </source>
</reference>
<evidence type="ECO:0008006" key="6">
    <source>
        <dbReference type="Google" id="ProtNLM"/>
    </source>
</evidence>
<gene>
    <name evidence="4" type="ORF">ACJMK2_030826</name>
</gene>
<evidence type="ECO:0000256" key="2">
    <source>
        <dbReference type="ARBA" id="ARBA00022741"/>
    </source>
</evidence>
<protein>
    <recommendedName>
        <fullName evidence="6">Heat shock 70 kDa protein 12A</fullName>
    </recommendedName>
</protein>
<dbReference type="InterPro" id="IPR013126">
    <property type="entry name" value="Hsp_70_fam"/>
</dbReference>
<dbReference type="Gene3D" id="3.30.420.40">
    <property type="match status" value="1"/>
</dbReference>
<dbReference type="Pfam" id="PF00012">
    <property type="entry name" value="HSP70"/>
    <property type="match status" value="1"/>
</dbReference>
<dbReference type="PANTHER" id="PTHR14187:SF5">
    <property type="entry name" value="HEAT SHOCK 70 KDA PROTEIN 12A"/>
    <property type="match status" value="1"/>
</dbReference>
<name>A0ABD3WWZ5_SINWO</name>
<keyword evidence="5" id="KW-1185">Reference proteome</keyword>
<dbReference type="SUPFAM" id="SSF53067">
    <property type="entry name" value="Actin-like ATPase domain"/>
    <property type="match status" value="2"/>
</dbReference>
<organism evidence="4 5">
    <name type="scientific">Sinanodonta woodiana</name>
    <name type="common">Chinese pond mussel</name>
    <name type="synonym">Anodonta woodiana</name>
    <dbReference type="NCBI Taxonomy" id="1069815"/>
    <lineage>
        <taxon>Eukaryota</taxon>
        <taxon>Metazoa</taxon>
        <taxon>Spiralia</taxon>
        <taxon>Lophotrochozoa</taxon>
        <taxon>Mollusca</taxon>
        <taxon>Bivalvia</taxon>
        <taxon>Autobranchia</taxon>
        <taxon>Heteroconchia</taxon>
        <taxon>Palaeoheterodonta</taxon>
        <taxon>Unionida</taxon>
        <taxon>Unionoidea</taxon>
        <taxon>Unionidae</taxon>
        <taxon>Unioninae</taxon>
        <taxon>Sinanodonta</taxon>
    </lineage>
</organism>
<evidence type="ECO:0000313" key="4">
    <source>
        <dbReference type="EMBL" id="KAL3878481.1"/>
    </source>
</evidence>
<dbReference type="AlphaFoldDB" id="A0ABD3WWZ5"/>
<sequence>MEVEDIKGKKVKAIKVFSGALKCLMNHLLNFLNQKKNFVKTSSADIHWVLTVPAIWNDGSKQFMQDAAEMAGIPSDLLTLALEPEAAAIYCILEANEFFMRLTQSHLPLIKESIKYILYDLGDGTGEITCHGLTRNGVLRELHAPTGGDSCLIGLLGMKVLNHFQERHTEDYLDLLESFERKKYSSDDTRPEVMLYISSTFLQNSPKGHLVEIRSDTLVIKAQLMKSFFKKSISQIKHHIHSLLDIVSSAGISQLFVIGAFSESKYVQKVLKECFGRRIEFIIPPNPAAVVIKGAVYFGHNPDIISYEFHPSSELKIRGVAYVDDISSIHVRRGDIVELEKETAVLSCYPAMSHITQVILPQWRSNSFCRPGRSRPMARAARGGPPLPPPSCYATVLPVYASVHPNPTYVVEEGCRHVGNVIAELSDFADADQMELLVKLMFGGTEIKYELHKKNSGCVVEESVDFLV</sequence>
<evidence type="ECO:0000313" key="5">
    <source>
        <dbReference type="Proteomes" id="UP001634394"/>
    </source>
</evidence>
<keyword evidence="2" id="KW-0547">Nucleotide-binding</keyword>
<evidence type="ECO:0000256" key="3">
    <source>
        <dbReference type="ARBA" id="ARBA00022840"/>
    </source>
</evidence>
<proteinExistence type="inferred from homology"/>
<comment type="similarity">
    <text evidence="1">Belongs to the heat shock protein 70 family.</text>
</comment>
<keyword evidence="3" id="KW-0067">ATP-binding</keyword>
<dbReference type="EMBL" id="JBJQND010000004">
    <property type="protein sequence ID" value="KAL3878481.1"/>
    <property type="molecule type" value="Genomic_DNA"/>
</dbReference>
<dbReference type="InterPro" id="IPR043129">
    <property type="entry name" value="ATPase_NBD"/>
</dbReference>
<dbReference type="Proteomes" id="UP001634394">
    <property type="component" value="Unassembled WGS sequence"/>
</dbReference>
<accession>A0ABD3WWZ5</accession>